<feature type="non-terminal residue" evidence="1">
    <location>
        <position position="1"/>
    </location>
</feature>
<comment type="caution">
    <text evidence="1">The sequence shown here is derived from an EMBL/GenBank/DDBJ whole genome shotgun (WGS) entry which is preliminary data.</text>
</comment>
<organism evidence="1 2">
    <name type="scientific">Rotaria magnacalcarata</name>
    <dbReference type="NCBI Taxonomy" id="392030"/>
    <lineage>
        <taxon>Eukaryota</taxon>
        <taxon>Metazoa</taxon>
        <taxon>Spiralia</taxon>
        <taxon>Gnathifera</taxon>
        <taxon>Rotifera</taxon>
        <taxon>Eurotatoria</taxon>
        <taxon>Bdelloidea</taxon>
        <taxon>Philodinida</taxon>
        <taxon>Philodinidae</taxon>
        <taxon>Rotaria</taxon>
    </lineage>
</organism>
<accession>A0A8S3CBP0</accession>
<sequence length="145" mass="15631">DDILILILVCQPGPYEPATQCSKTCGNGTQTLNRTCLNIASASSSIPQTCSNVSQCGTNTSTVGTCNPDVCIICNWSTWANGPCSVTCGTGSYIRTTNCIDQFFRNCTTCTNNTGTINSRPCFYPSCTGRRRRSLTSWLLSWLGD</sequence>
<dbReference type="Proteomes" id="UP000681720">
    <property type="component" value="Unassembled WGS sequence"/>
</dbReference>
<dbReference type="InterPro" id="IPR036383">
    <property type="entry name" value="TSP1_rpt_sf"/>
</dbReference>
<evidence type="ECO:0000313" key="2">
    <source>
        <dbReference type="Proteomes" id="UP000681720"/>
    </source>
</evidence>
<name>A0A8S3CBP0_9BILA</name>
<dbReference type="AlphaFoldDB" id="A0A8S3CBP0"/>
<evidence type="ECO:0000313" key="1">
    <source>
        <dbReference type="EMBL" id="CAF4908200.1"/>
    </source>
</evidence>
<dbReference type="Gene3D" id="2.20.100.10">
    <property type="entry name" value="Thrombospondin type-1 (TSP1) repeat"/>
    <property type="match status" value="1"/>
</dbReference>
<protein>
    <submittedName>
        <fullName evidence="1">Uncharacterized protein</fullName>
    </submittedName>
</protein>
<dbReference type="InterPro" id="IPR000884">
    <property type="entry name" value="TSP1_rpt"/>
</dbReference>
<gene>
    <name evidence="1" type="ORF">GIL414_LOCUS52189</name>
</gene>
<proteinExistence type="predicted"/>
<dbReference type="SMART" id="SM00209">
    <property type="entry name" value="TSP1"/>
    <property type="match status" value="2"/>
</dbReference>
<dbReference type="PROSITE" id="PS50092">
    <property type="entry name" value="TSP1"/>
    <property type="match status" value="2"/>
</dbReference>
<dbReference type="Pfam" id="PF00090">
    <property type="entry name" value="TSP_1"/>
    <property type="match status" value="2"/>
</dbReference>
<dbReference type="SUPFAM" id="SSF82895">
    <property type="entry name" value="TSP-1 type 1 repeat"/>
    <property type="match status" value="1"/>
</dbReference>
<dbReference type="EMBL" id="CAJOBJ010178146">
    <property type="protein sequence ID" value="CAF4908200.1"/>
    <property type="molecule type" value="Genomic_DNA"/>
</dbReference>
<reference evidence="1" key="1">
    <citation type="submission" date="2021-02" db="EMBL/GenBank/DDBJ databases">
        <authorList>
            <person name="Nowell W R."/>
        </authorList>
    </citation>
    <scope>NUCLEOTIDE SEQUENCE</scope>
</reference>